<dbReference type="InterPro" id="IPR011711">
    <property type="entry name" value="GntR_C"/>
</dbReference>
<evidence type="ECO:0000256" key="1">
    <source>
        <dbReference type="ARBA" id="ARBA00023015"/>
    </source>
</evidence>
<proteinExistence type="predicted"/>
<accession>A0A653B1X8</accession>
<evidence type="ECO:0000256" key="4">
    <source>
        <dbReference type="SAM" id="MobiDB-lite"/>
    </source>
</evidence>
<dbReference type="GO" id="GO:0003677">
    <property type="term" value="F:DNA binding"/>
    <property type="evidence" value="ECO:0007669"/>
    <property type="project" value="UniProtKB-KW"/>
</dbReference>
<dbReference type="Gene3D" id="1.10.10.10">
    <property type="entry name" value="Winged helix-like DNA-binding domain superfamily/Winged helix DNA-binding domain"/>
    <property type="match status" value="1"/>
</dbReference>
<dbReference type="SMART" id="SM00895">
    <property type="entry name" value="FCD"/>
    <property type="match status" value="1"/>
</dbReference>
<dbReference type="EMBL" id="LR130779">
    <property type="protein sequence ID" value="VDN62555.1"/>
    <property type="molecule type" value="Genomic_DNA"/>
</dbReference>
<evidence type="ECO:0000259" key="5">
    <source>
        <dbReference type="SMART" id="SM00895"/>
    </source>
</evidence>
<evidence type="ECO:0000256" key="3">
    <source>
        <dbReference type="ARBA" id="ARBA00023163"/>
    </source>
</evidence>
<dbReference type="Pfam" id="PF00392">
    <property type="entry name" value="GntR"/>
    <property type="match status" value="1"/>
</dbReference>
<evidence type="ECO:0000256" key="2">
    <source>
        <dbReference type="ARBA" id="ARBA00023125"/>
    </source>
</evidence>
<protein>
    <submittedName>
        <fullName evidence="6">Transcriptional regulator</fullName>
    </submittedName>
</protein>
<dbReference type="PANTHER" id="PTHR43537:SF53">
    <property type="entry name" value="HTH-TYPE TRANSCRIPTIONAL REPRESSOR NANR"/>
    <property type="match status" value="1"/>
</dbReference>
<dbReference type="Gene3D" id="1.20.120.530">
    <property type="entry name" value="GntR ligand-binding domain-like"/>
    <property type="match status" value="1"/>
</dbReference>
<name>A0A653B1X8_ECTOL</name>
<organism evidence="6">
    <name type="scientific">Ectopseudomonas oleovorans</name>
    <name type="common">Pseudomonas oleovorans</name>
    <dbReference type="NCBI Taxonomy" id="301"/>
    <lineage>
        <taxon>Bacteria</taxon>
        <taxon>Pseudomonadati</taxon>
        <taxon>Pseudomonadota</taxon>
        <taxon>Gammaproteobacteria</taxon>
        <taxon>Pseudomonadales</taxon>
        <taxon>Pseudomonadaceae</taxon>
        <taxon>Ectopseudomonas</taxon>
    </lineage>
</organism>
<dbReference type="InterPro" id="IPR036390">
    <property type="entry name" value="WH_DNA-bd_sf"/>
</dbReference>
<gene>
    <name evidence="6" type="ORF">POT9AD_1568</name>
</gene>
<dbReference type="AlphaFoldDB" id="A0A653B1X8"/>
<dbReference type="GO" id="GO:0003700">
    <property type="term" value="F:DNA-binding transcription factor activity"/>
    <property type="evidence" value="ECO:0007669"/>
    <property type="project" value="InterPro"/>
</dbReference>
<reference evidence="6" key="1">
    <citation type="submission" date="2018-11" db="EMBL/GenBank/DDBJ databases">
        <authorList>
            <consortium name="Genoscope - CEA"/>
            <person name="William W."/>
        </authorList>
    </citation>
    <scope>NUCLEOTIDE SEQUENCE [LARGE SCALE GENOMIC DNA]</scope>
    <source>
        <strain evidence="6">T9AD</strain>
    </source>
</reference>
<feature type="region of interest" description="Disordered" evidence="4">
    <location>
        <begin position="1"/>
        <end position="23"/>
    </location>
</feature>
<dbReference type="InterPro" id="IPR036388">
    <property type="entry name" value="WH-like_DNA-bd_sf"/>
</dbReference>
<keyword evidence="2" id="KW-0238">DNA-binding</keyword>
<dbReference type="InterPro" id="IPR008920">
    <property type="entry name" value="TF_FadR/GntR_C"/>
</dbReference>
<dbReference type="SUPFAM" id="SSF48008">
    <property type="entry name" value="GntR ligand-binding domain-like"/>
    <property type="match status" value="1"/>
</dbReference>
<dbReference type="InterPro" id="IPR000524">
    <property type="entry name" value="Tscrpt_reg_HTH_GntR"/>
</dbReference>
<keyword evidence="1" id="KW-0805">Transcription regulation</keyword>
<sequence>MRVITPGPTPAQQQPPQGMSRPPEQTLYEALQGAILQRRLAPAAALDKATLGQLFGLSSNAVQRALQRLAQDGAVELPANQPARVTRPCAKRAGKLLQARLSLEMQILRLLPARLEQAELESLCGQVQRQRDCLQRRDHAGLIEAVNGVHLQLATLADNPWLRDFLARLLRQTALHVALSRTQPYDASACDEQQRLIERLAEGDNAGAETLMEHHLRNLFARLRFIPPPTTDLHAAFAGRLASRTTARIRR</sequence>
<feature type="domain" description="GntR C-terminal" evidence="5">
    <location>
        <begin position="95"/>
        <end position="218"/>
    </location>
</feature>
<dbReference type="PANTHER" id="PTHR43537">
    <property type="entry name" value="TRANSCRIPTIONAL REGULATOR, GNTR FAMILY"/>
    <property type="match status" value="1"/>
</dbReference>
<keyword evidence="3" id="KW-0804">Transcription</keyword>
<dbReference type="Pfam" id="PF07729">
    <property type="entry name" value="FCD"/>
    <property type="match status" value="1"/>
</dbReference>
<dbReference type="OrthoDB" id="5243844at2"/>
<evidence type="ECO:0000313" key="6">
    <source>
        <dbReference type="EMBL" id="VDN62555.1"/>
    </source>
</evidence>
<dbReference type="SUPFAM" id="SSF46785">
    <property type="entry name" value="Winged helix' DNA-binding domain"/>
    <property type="match status" value="1"/>
</dbReference>